<name>A0A9P5T6L2_9AGAM</name>
<proteinExistence type="predicted"/>
<organism evidence="1 2">
    <name type="scientific">Russula ochroleuca</name>
    <dbReference type="NCBI Taxonomy" id="152965"/>
    <lineage>
        <taxon>Eukaryota</taxon>
        <taxon>Fungi</taxon>
        <taxon>Dikarya</taxon>
        <taxon>Basidiomycota</taxon>
        <taxon>Agaricomycotina</taxon>
        <taxon>Agaricomycetes</taxon>
        <taxon>Russulales</taxon>
        <taxon>Russulaceae</taxon>
        <taxon>Russula</taxon>
    </lineage>
</organism>
<sequence length="269" mass="30702">DFEGEDLNEISTTAAQIARAHITEQTRTGHAQIVKHYITFHQLRDGSWDPKSVTRNTPQHICEFITKKCGPIEKGYEGKKVSNSISTRAALTFWYHIIRPNESVAEWRIDQETGICHGLLTRSRAVSEFMVGLEKIKARSGEISQSARALTLDNMHCLYDYCMRSTAPPKEQRWGIVRYAAYLFAWLMVLHCEEVLKLTFESIDMIPGECEYFECRLSTRKTAQTGVLHGLRLYANDMDPKICPVQALIMLARLYGDSVELKGPLFLKL</sequence>
<keyword evidence="2" id="KW-1185">Reference proteome</keyword>
<accession>A0A9P5T6L2</accession>
<evidence type="ECO:0000313" key="2">
    <source>
        <dbReference type="Proteomes" id="UP000759537"/>
    </source>
</evidence>
<feature type="non-terminal residue" evidence="1">
    <location>
        <position position="269"/>
    </location>
</feature>
<gene>
    <name evidence="1" type="ORF">DFH94DRAFT_604144</name>
</gene>
<dbReference type="Proteomes" id="UP000759537">
    <property type="component" value="Unassembled WGS sequence"/>
</dbReference>
<dbReference type="OrthoDB" id="3163890at2759"/>
<feature type="non-terminal residue" evidence="1">
    <location>
        <position position="1"/>
    </location>
</feature>
<dbReference type="AlphaFoldDB" id="A0A9P5T6L2"/>
<reference evidence="1" key="1">
    <citation type="submission" date="2019-10" db="EMBL/GenBank/DDBJ databases">
        <authorList>
            <consortium name="DOE Joint Genome Institute"/>
            <person name="Kuo A."/>
            <person name="Miyauchi S."/>
            <person name="Kiss E."/>
            <person name="Drula E."/>
            <person name="Kohler A."/>
            <person name="Sanchez-Garcia M."/>
            <person name="Andreopoulos B."/>
            <person name="Barry K.W."/>
            <person name="Bonito G."/>
            <person name="Buee M."/>
            <person name="Carver A."/>
            <person name="Chen C."/>
            <person name="Cichocki N."/>
            <person name="Clum A."/>
            <person name="Culley D."/>
            <person name="Crous P.W."/>
            <person name="Fauchery L."/>
            <person name="Girlanda M."/>
            <person name="Hayes R."/>
            <person name="Keri Z."/>
            <person name="LaButti K."/>
            <person name="Lipzen A."/>
            <person name="Lombard V."/>
            <person name="Magnuson J."/>
            <person name="Maillard F."/>
            <person name="Morin E."/>
            <person name="Murat C."/>
            <person name="Nolan M."/>
            <person name="Ohm R."/>
            <person name="Pangilinan J."/>
            <person name="Pereira M."/>
            <person name="Perotto S."/>
            <person name="Peter M."/>
            <person name="Riley R."/>
            <person name="Sitrit Y."/>
            <person name="Stielow B."/>
            <person name="Szollosi G."/>
            <person name="Zifcakova L."/>
            <person name="Stursova M."/>
            <person name="Spatafora J.W."/>
            <person name="Tedersoo L."/>
            <person name="Vaario L.-M."/>
            <person name="Yamada A."/>
            <person name="Yan M."/>
            <person name="Wang P."/>
            <person name="Xu J."/>
            <person name="Bruns T."/>
            <person name="Baldrian P."/>
            <person name="Vilgalys R."/>
            <person name="Henrissat B."/>
            <person name="Grigoriev I.V."/>
            <person name="Hibbett D."/>
            <person name="Nagy L.G."/>
            <person name="Martin F.M."/>
        </authorList>
    </citation>
    <scope>NUCLEOTIDE SEQUENCE</scope>
    <source>
        <strain evidence="1">Prilba</strain>
    </source>
</reference>
<comment type="caution">
    <text evidence="1">The sequence shown here is derived from an EMBL/GenBank/DDBJ whole genome shotgun (WGS) entry which is preliminary data.</text>
</comment>
<protein>
    <submittedName>
        <fullName evidence="1">Uncharacterized protein</fullName>
    </submittedName>
</protein>
<dbReference type="EMBL" id="WHVB01000013">
    <property type="protein sequence ID" value="KAF8477798.1"/>
    <property type="molecule type" value="Genomic_DNA"/>
</dbReference>
<reference evidence="1" key="2">
    <citation type="journal article" date="2020" name="Nat. Commun.">
        <title>Large-scale genome sequencing of mycorrhizal fungi provides insights into the early evolution of symbiotic traits.</title>
        <authorList>
            <person name="Miyauchi S."/>
            <person name="Kiss E."/>
            <person name="Kuo A."/>
            <person name="Drula E."/>
            <person name="Kohler A."/>
            <person name="Sanchez-Garcia M."/>
            <person name="Morin E."/>
            <person name="Andreopoulos B."/>
            <person name="Barry K.W."/>
            <person name="Bonito G."/>
            <person name="Buee M."/>
            <person name="Carver A."/>
            <person name="Chen C."/>
            <person name="Cichocki N."/>
            <person name="Clum A."/>
            <person name="Culley D."/>
            <person name="Crous P.W."/>
            <person name="Fauchery L."/>
            <person name="Girlanda M."/>
            <person name="Hayes R.D."/>
            <person name="Keri Z."/>
            <person name="LaButti K."/>
            <person name="Lipzen A."/>
            <person name="Lombard V."/>
            <person name="Magnuson J."/>
            <person name="Maillard F."/>
            <person name="Murat C."/>
            <person name="Nolan M."/>
            <person name="Ohm R.A."/>
            <person name="Pangilinan J."/>
            <person name="Pereira M.F."/>
            <person name="Perotto S."/>
            <person name="Peter M."/>
            <person name="Pfister S."/>
            <person name="Riley R."/>
            <person name="Sitrit Y."/>
            <person name="Stielow J.B."/>
            <person name="Szollosi G."/>
            <person name="Zifcakova L."/>
            <person name="Stursova M."/>
            <person name="Spatafora J.W."/>
            <person name="Tedersoo L."/>
            <person name="Vaario L.M."/>
            <person name="Yamada A."/>
            <person name="Yan M."/>
            <person name="Wang P."/>
            <person name="Xu J."/>
            <person name="Bruns T."/>
            <person name="Baldrian P."/>
            <person name="Vilgalys R."/>
            <person name="Dunand C."/>
            <person name="Henrissat B."/>
            <person name="Grigoriev I.V."/>
            <person name="Hibbett D."/>
            <person name="Nagy L.G."/>
            <person name="Martin F.M."/>
        </authorList>
    </citation>
    <scope>NUCLEOTIDE SEQUENCE</scope>
    <source>
        <strain evidence="1">Prilba</strain>
    </source>
</reference>
<evidence type="ECO:0000313" key="1">
    <source>
        <dbReference type="EMBL" id="KAF8477798.1"/>
    </source>
</evidence>